<dbReference type="Proteomes" id="UP001344658">
    <property type="component" value="Unassembled WGS sequence"/>
</dbReference>
<evidence type="ECO:0000256" key="2">
    <source>
        <dbReference type="SAM" id="Phobius"/>
    </source>
</evidence>
<accession>A0ABU7PHZ7</accession>
<organism evidence="4 5">
    <name type="scientific">Actinacidiphila polyblastidii</name>
    <dbReference type="NCBI Taxonomy" id="3110430"/>
    <lineage>
        <taxon>Bacteria</taxon>
        <taxon>Bacillati</taxon>
        <taxon>Actinomycetota</taxon>
        <taxon>Actinomycetes</taxon>
        <taxon>Kitasatosporales</taxon>
        <taxon>Streptomycetaceae</taxon>
        <taxon>Actinacidiphila</taxon>
    </lineage>
</organism>
<dbReference type="InterPro" id="IPR028087">
    <property type="entry name" value="Tad_N"/>
</dbReference>
<gene>
    <name evidence="4" type="ORF">V2S66_26140</name>
</gene>
<sequence>MAENREHTGCREAGPREPRQAGAHEPRQADPREPGEAGAARRFGDRGSGAIAVIIFAMLFVALAGFVVDGGMAISKRERAADLAEQAARYAAQDIDVAALRNSTQKGGTPPILLDNCQGDVRHYLRTAGVASSDVAHAGCDRAKSTTAVVYVFVQISYKPMLSGFLADRTWTAKATASATNLSGN</sequence>
<keyword evidence="2" id="KW-0472">Membrane</keyword>
<proteinExistence type="predicted"/>
<feature type="region of interest" description="Disordered" evidence="1">
    <location>
        <begin position="1"/>
        <end position="41"/>
    </location>
</feature>
<dbReference type="Pfam" id="PF13400">
    <property type="entry name" value="Tad"/>
    <property type="match status" value="1"/>
</dbReference>
<dbReference type="EMBL" id="JAZEWV010000029">
    <property type="protein sequence ID" value="MEE4545436.1"/>
    <property type="molecule type" value="Genomic_DNA"/>
</dbReference>
<protein>
    <submittedName>
        <fullName evidence="4">Pilus assembly protein TadG-related protein</fullName>
    </submittedName>
</protein>
<keyword evidence="2" id="KW-1133">Transmembrane helix</keyword>
<reference evidence="4 5" key="1">
    <citation type="submission" date="2023-12" db="EMBL/GenBank/DDBJ databases">
        <title>Streptomyces sp. V4-01.</title>
        <authorList>
            <person name="Somphong A."/>
            <person name="Phongsopitanun W."/>
        </authorList>
    </citation>
    <scope>NUCLEOTIDE SEQUENCE [LARGE SCALE GENOMIC DNA]</scope>
    <source>
        <strain evidence="4 5">V4-01</strain>
    </source>
</reference>
<dbReference type="RefSeq" id="WP_330799059.1">
    <property type="nucleotide sequence ID" value="NZ_JAZEWV010000029.1"/>
</dbReference>
<keyword evidence="5" id="KW-1185">Reference proteome</keyword>
<feature type="compositionally biased region" description="Basic and acidic residues" evidence="1">
    <location>
        <begin position="1"/>
        <end position="35"/>
    </location>
</feature>
<evidence type="ECO:0000313" key="4">
    <source>
        <dbReference type="EMBL" id="MEE4545436.1"/>
    </source>
</evidence>
<evidence type="ECO:0000259" key="3">
    <source>
        <dbReference type="Pfam" id="PF13400"/>
    </source>
</evidence>
<feature type="domain" description="Putative Flp pilus-assembly TadG-like N-terminal" evidence="3">
    <location>
        <begin position="47"/>
        <end position="94"/>
    </location>
</feature>
<comment type="caution">
    <text evidence="4">The sequence shown here is derived from an EMBL/GenBank/DDBJ whole genome shotgun (WGS) entry which is preliminary data.</text>
</comment>
<name>A0ABU7PHZ7_9ACTN</name>
<feature type="transmembrane region" description="Helical" evidence="2">
    <location>
        <begin position="49"/>
        <end position="68"/>
    </location>
</feature>
<keyword evidence="2" id="KW-0812">Transmembrane</keyword>
<evidence type="ECO:0000313" key="5">
    <source>
        <dbReference type="Proteomes" id="UP001344658"/>
    </source>
</evidence>
<evidence type="ECO:0000256" key="1">
    <source>
        <dbReference type="SAM" id="MobiDB-lite"/>
    </source>
</evidence>